<dbReference type="EMBL" id="JBHUHP010000004">
    <property type="protein sequence ID" value="MFD2091037.1"/>
    <property type="molecule type" value="Genomic_DNA"/>
</dbReference>
<evidence type="ECO:0000313" key="3">
    <source>
        <dbReference type="Proteomes" id="UP001597402"/>
    </source>
</evidence>
<comment type="caution">
    <text evidence="2">The sequence shown here is derived from an EMBL/GenBank/DDBJ whole genome shotgun (WGS) entry which is preliminary data.</text>
</comment>
<dbReference type="SUPFAM" id="SSF51658">
    <property type="entry name" value="Xylose isomerase-like"/>
    <property type="match status" value="1"/>
</dbReference>
<evidence type="ECO:0000313" key="2">
    <source>
        <dbReference type="EMBL" id="MFD2091037.1"/>
    </source>
</evidence>
<sequence length="247" mass="27083">MLHADLAIAARTFGLPELRRIFDGAGITHVELEVLPWWWTTDERRRVSDQRRTLLLDAAEVLGARTIKVAAEGGGRPVDPARFHDDFDRLATQAGNAGARVALEPMPMTNLSTIQAGVDFVTAVGNRNGGLTVDTWHVHRGGTSYAELERILPVEYLFIVELDDADEQIVGTLWEDTVNARRLPGEGIFDVPAFIAAIHRVGYRGHWGVEIISAEHRKLPVRDGLTRARAASLQALDAAERLVASAG</sequence>
<dbReference type="GO" id="GO:0016853">
    <property type="term" value="F:isomerase activity"/>
    <property type="evidence" value="ECO:0007669"/>
    <property type="project" value="UniProtKB-KW"/>
</dbReference>
<dbReference type="InterPro" id="IPR036237">
    <property type="entry name" value="Xyl_isomerase-like_sf"/>
</dbReference>
<organism evidence="2 3">
    <name type="scientific">Blastococcus deserti</name>
    <dbReference type="NCBI Taxonomy" id="2259033"/>
    <lineage>
        <taxon>Bacteria</taxon>
        <taxon>Bacillati</taxon>
        <taxon>Actinomycetota</taxon>
        <taxon>Actinomycetes</taxon>
        <taxon>Geodermatophilales</taxon>
        <taxon>Geodermatophilaceae</taxon>
        <taxon>Blastococcus</taxon>
    </lineage>
</organism>
<protein>
    <submittedName>
        <fullName evidence="2">Sugar phosphate isomerase/epimerase family protein</fullName>
    </submittedName>
</protein>
<dbReference type="PANTHER" id="PTHR12110">
    <property type="entry name" value="HYDROXYPYRUVATE ISOMERASE"/>
    <property type="match status" value="1"/>
</dbReference>
<dbReference type="RefSeq" id="WP_376873179.1">
    <property type="nucleotide sequence ID" value="NZ_JBHUHP010000004.1"/>
</dbReference>
<accession>A0ABW4X6U3</accession>
<gene>
    <name evidence="2" type="ORF">ACFSHS_05560</name>
</gene>
<dbReference type="Gene3D" id="3.20.20.150">
    <property type="entry name" value="Divalent-metal-dependent TIM barrel enzymes"/>
    <property type="match status" value="1"/>
</dbReference>
<name>A0ABW4X6U3_9ACTN</name>
<proteinExistence type="predicted"/>
<dbReference type="Pfam" id="PF01261">
    <property type="entry name" value="AP_endonuc_2"/>
    <property type="match status" value="1"/>
</dbReference>
<keyword evidence="3" id="KW-1185">Reference proteome</keyword>
<dbReference type="PANTHER" id="PTHR12110:SF48">
    <property type="entry name" value="BLL3656 PROTEIN"/>
    <property type="match status" value="1"/>
</dbReference>
<reference evidence="3" key="1">
    <citation type="journal article" date="2019" name="Int. J. Syst. Evol. Microbiol.">
        <title>The Global Catalogue of Microorganisms (GCM) 10K type strain sequencing project: providing services to taxonomists for standard genome sequencing and annotation.</title>
        <authorList>
            <consortium name="The Broad Institute Genomics Platform"/>
            <consortium name="The Broad Institute Genome Sequencing Center for Infectious Disease"/>
            <person name="Wu L."/>
            <person name="Ma J."/>
        </authorList>
    </citation>
    <scope>NUCLEOTIDE SEQUENCE [LARGE SCALE GENOMIC DNA]</scope>
    <source>
        <strain evidence="3">JCM 3338</strain>
    </source>
</reference>
<keyword evidence="2" id="KW-0413">Isomerase</keyword>
<dbReference type="Proteomes" id="UP001597402">
    <property type="component" value="Unassembled WGS sequence"/>
</dbReference>
<dbReference type="InterPro" id="IPR050312">
    <property type="entry name" value="IolE/XylAMocC-like"/>
</dbReference>
<evidence type="ECO:0000259" key="1">
    <source>
        <dbReference type="Pfam" id="PF01261"/>
    </source>
</evidence>
<feature type="domain" description="Xylose isomerase-like TIM barrel" evidence="1">
    <location>
        <begin position="15"/>
        <end position="226"/>
    </location>
</feature>
<dbReference type="InterPro" id="IPR013022">
    <property type="entry name" value="Xyl_isomerase-like_TIM-brl"/>
</dbReference>